<dbReference type="Gene3D" id="1.10.10.10">
    <property type="entry name" value="Winged helix-like DNA-binding domain superfamily/Winged helix DNA-binding domain"/>
    <property type="match status" value="1"/>
</dbReference>
<dbReference type="Proteomes" id="UP001073122">
    <property type="component" value="Unassembled WGS sequence"/>
</dbReference>
<organism evidence="5 6">
    <name type="scientific">Chryseobacterium formosus</name>
    <dbReference type="NCBI Taxonomy" id="1537363"/>
    <lineage>
        <taxon>Bacteria</taxon>
        <taxon>Pseudomonadati</taxon>
        <taxon>Bacteroidota</taxon>
        <taxon>Flavobacteriia</taxon>
        <taxon>Flavobacteriales</taxon>
        <taxon>Weeksellaceae</taxon>
        <taxon>Chryseobacterium group</taxon>
        <taxon>Chryseobacterium</taxon>
    </lineage>
</organism>
<dbReference type="Pfam" id="PF00196">
    <property type="entry name" value="GerE"/>
    <property type="match status" value="1"/>
</dbReference>
<proteinExistence type="predicted"/>
<sequence length="259" mass="30021">MKKSEENHPLIEIWKTFPGAKNHKEVNLKVPSIEAIIGEMFSVGEFYYYVLNLTDSTLTNHHENILKMHGLKKYPSHLKEIIDLIHPDDLPFVIKAEQTIVEKMVEIGSEHQRFLKPSYCFRMKTRKGNYELFHHQAIHTLENESSFLIQSVNIHTNIQHITSENSYIVLLTGIGPRQDFHQFKIEHNLLSLPDYENALTKRENEILSLIAKGYSGKEVSTVLILSEHTVRTHRRNILKKTGCRNSKELVKKAFDLGLI</sequence>
<dbReference type="RefSeq" id="WP_267267331.1">
    <property type="nucleotide sequence ID" value="NZ_JAOVZW010000028.1"/>
</dbReference>
<dbReference type="SUPFAM" id="SSF46894">
    <property type="entry name" value="C-terminal effector domain of the bipartite response regulators"/>
    <property type="match status" value="1"/>
</dbReference>
<dbReference type="Gene3D" id="3.30.450.20">
    <property type="entry name" value="PAS domain"/>
    <property type="match status" value="1"/>
</dbReference>
<evidence type="ECO:0000256" key="3">
    <source>
        <dbReference type="ARBA" id="ARBA00023163"/>
    </source>
</evidence>
<dbReference type="PROSITE" id="PS50043">
    <property type="entry name" value="HTH_LUXR_2"/>
    <property type="match status" value="1"/>
</dbReference>
<dbReference type="PANTHER" id="PTHR44688">
    <property type="entry name" value="DNA-BINDING TRANSCRIPTIONAL ACTIVATOR DEVR_DOSR"/>
    <property type="match status" value="1"/>
</dbReference>
<evidence type="ECO:0000256" key="2">
    <source>
        <dbReference type="ARBA" id="ARBA00023125"/>
    </source>
</evidence>
<dbReference type="InterPro" id="IPR016032">
    <property type="entry name" value="Sig_transdc_resp-reg_C-effctor"/>
</dbReference>
<gene>
    <name evidence="5" type="ORF">OF897_19465</name>
</gene>
<feature type="domain" description="HTH luxR-type" evidence="4">
    <location>
        <begin position="192"/>
        <end position="257"/>
    </location>
</feature>
<comment type="caution">
    <text evidence="5">The sequence shown here is derived from an EMBL/GenBank/DDBJ whole genome shotgun (WGS) entry which is preliminary data.</text>
</comment>
<dbReference type="PANTHER" id="PTHR44688:SF16">
    <property type="entry name" value="DNA-BINDING TRANSCRIPTIONAL ACTIVATOR DEVR_DOSR"/>
    <property type="match status" value="1"/>
</dbReference>
<protein>
    <submittedName>
        <fullName evidence="5">Helix-turn-helix transcriptional regulator</fullName>
    </submittedName>
</protein>
<evidence type="ECO:0000259" key="4">
    <source>
        <dbReference type="PROSITE" id="PS50043"/>
    </source>
</evidence>
<dbReference type="EMBL" id="JAOVZW010000028">
    <property type="protein sequence ID" value="MCX8526097.1"/>
    <property type="molecule type" value="Genomic_DNA"/>
</dbReference>
<dbReference type="PRINTS" id="PR00038">
    <property type="entry name" value="HTHLUXR"/>
</dbReference>
<keyword evidence="1" id="KW-0805">Transcription regulation</keyword>
<keyword evidence="2" id="KW-0238">DNA-binding</keyword>
<keyword evidence="3" id="KW-0804">Transcription</keyword>
<dbReference type="SMART" id="SM00421">
    <property type="entry name" value="HTH_LUXR"/>
    <property type="match status" value="1"/>
</dbReference>
<evidence type="ECO:0000313" key="5">
    <source>
        <dbReference type="EMBL" id="MCX8526097.1"/>
    </source>
</evidence>
<dbReference type="InterPro" id="IPR036388">
    <property type="entry name" value="WH-like_DNA-bd_sf"/>
</dbReference>
<evidence type="ECO:0000313" key="6">
    <source>
        <dbReference type="Proteomes" id="UP001073122"/>
    </source>
</evidence>
<accession>A0ABT3XWN5</accession>
<name>A0ABT3XWN5_9FLAO</name>
<dbReference type="InterPro" id="IPR000792">
    <property type="entry name" value="Tscrpt_reg_LuxR_C"/>
</dbReference>
<dbReference type="CDD" id="cd06170">
    <property type="entry name" value="LuxR_C_like"/>
    <property type="match status" value="1"/>
</dbReference>
<reference evidence="5" key="1">
    <citation type="submission" date="2022-10" db="EMBL/GenBank/DDBJ databases">
        <title>Chryseobacterium sp. nov., a novel bacterial species.</title>
        <authorList>
            <person name="Cao Y."/>
        </authorList>
    </citation>
    <scope>NUCLEOTIDE SEQUENCE</scope>
    <source>
        <strain evidence="5">CCTCC AB2015118</strain>
    </source>
</reference>
<keyword evidence="6" id="KW-1185">Reference proteome</keyword>
<evidence type="ECO:0000256" key="1">
    <source>
        <dbReference type="ARBA" id="ARBA00023015"/>
    </source>
</evidence>